<dbReference type="Proteomes" id="UP000032141">
    <property type="component" value="Chromosome C7"/>
</dbReference>
<name>A0A0D3D3U6_BRAOL</name>
<organism evidence="1 2">
    <name type="scientific">Brassica oleracea var. oleracea</name>
    <dbReference type="NCBI Taxonomy" id="109376"/>
    <lineage>
        <taxon>Eukaryota</taxon>
        <taxon>Viridiplantae</taxon>
        <taxon>Streptophyta</taxon>
        <taxon>Embryophyta</taxon>
        <taxon>Tracheophyta</taxon>
        <taxon>Spermatophyta</taxon>
        <taxon>Magnoliopsida</taxon>
        <taxon>eudicotyledons</taxon>
        <taxon>Gunneridae</taxon>
        <taxon>Pentapetalae</taxon>
        <taxon>rosids</taxon>
        <taxon>malvids</taxon>
        <taxon>Brassicales</taxon>
        <taxon>Brassicaceae</taxon>
        <taxon>Brassiceae</taxon>
        <taxon>Brassica</taxon>
    </lineage>
</organism>
<reference evidence="1" key="2">
    <citation type="submission" date="2015-03" db="UniProtKB">
        <authorList>
            <consortium name="EnsemblPlants"/>
        </authorList>
    </citation>
    <scope>IDENTIFICATION</scope>
</reference>
<dbReference type="Gramene" id="Bo7g019920.1">
    <property type="protein sequence ID" value="Bo7g019920.1"/>
    <property type="gene ID" value="Bo7g019920"/>
</dbReference>
<reference evidence="1 2" key="1">
    <citation type="journal article" date="2014" name="Genome Biol.">
        <title>Transcriptome and methylome profiling reveals relics of genome dominance in the mesopolyploid Brassica oleracea.</title>
        <authorList>
            <person name="Parkin I.A."/>
            <person name="Koh C."/>
            <person name="Tang H."/>
            <person name="Robinson S.J."/>
            <person name="Kagale S."/>
            <person name="Clarke W.E."/>
            <person name="Town C.D."/>
            <person name="Nixon J."/>
            <person name="Krishnakumar V."/>
            <person name="Bidwell S.L."/>
            <person name="Denoeud F."/>
            <person name="Belcram H."/>
            <person name="Links M.G."/>
            <person name="Just J."/>
            <person name="Clarke C."/>
            <person name="Bender T."/>
            <person name="Huebert T."/>
            <person name="Mason A.S."/>
            <person name="Pires J.C."/>
            <person name="Barker G."/>
            <person name="Moore J."/>
            <person name="Walley P.G."/>
            <person name="Manoli S."/>
            <person name="Batley J."/>
            <person name="Edwards D."/>
            <person name="Nelson M.N."/>
            <person name="Wang X."/>
            <person name="Paterson A.H."/>
            <person name="King G."/>
            <person name="Bancroft I."/>
            <person name="Chalhoub B."/>
            <person name="Sharpe A.G."/>
        </authorList>
    </citation>
    <scope>NUCLEOTIDE SEQUENCE</scope>
    <source>
        <strain evidence="1 2">cv. TO1000</strain>
    </source>
</reference>
<evidence type="ECO:0000313" key="1">
    <source>
        <dbReference type="EnsemblPlants" id="Bo7g019920.1"/>
    </source>
</evidence>
<dbReference type="HOGENOM" id="CLU_596652_0_0_1"/>
<protein>
    <submittedName>
        <fullName evidence="1">Uncharacterized protein</fullName>
    </submittedName>
</protein>
<sequence>MNPELLSFPSSLVGGRPRPRHLFTDPFSSPVPSWGDVPEADSEAVPMAPLRRLRSCFFDDGPHSGIREGDLANMRRKYAIHPSVGMRSPTKFEHAPDGGAGEVAVYEAYLERRKYAIHPSVGMRSPTKFEHAPDGGAGEVAVYEAYLEAGFRGVIPSLIGEVSSFFAKRGSITFDPVMAPLWSRNLRGVSGVITPSGMVGTAAGFLCWGSSSEAYNGNSSMILLGDLSGNVARLPVSVFYDKYPKAKARKGRLSYTPPPRLARAALSANGMSSISSTSTEIMPNHDLLVDAHRRLTGEVFLLRSQVQDMMARRDLLVQQVKTSARSLEIDLVTRRFREDPGAIWRPEGRRGARRFSLDPEIVIGDPEVAEELGDSEIISGPWRIWTMRSYGNPEEPEGFFLRPGDLEPGGTVLCLSRQGYYRYLFGFHILPLRSWPLSSSYVVFYFCRKSLTGLEGAGV</sequence>
<proteinExistence type="predicted"/>
<dbReference type="EnsemblPlants" id="Bo7g019920.1">
    <property type="protein sequence ID" value="Bo7g019920.1"/>
    <property type="gene ID" value="Bo7g019920"/>
</dbReference>
<dbReference type="AlphaFoldDB" id="A0A0D3D3U6"/>
<accession>A0A0D3D3U6</accession>
<keyword evidence="2" id="KW-1185">Reference proteome</keyword>
<evidence type="ECO:0000313" key="2">
    <source>
        <dbReference type="Proteomes" id="UP000032141"/>
    </source>
</evidence>